<dbReference type="Pfam" id="PF02984">
    <property type="entry name" value="Cyclin_C"/>
    <property type="match status" value="1"/>
</dbReference>
<accession>A0A6A6GJU0</accession>
<evidence type="ECO:0000256" key="5">
    <source>
        <dbReference type="SAM" id="MobiDB-lite"/>
    </source>
</evidence>
<dbReference type="FunFam" id="1.10.472.10:FF:000001">
    <property type="entry name" value="G2/mitotic-specific cyclin"/>
    <property type="match status" value="1"/>
</dbReference>
<feature type="domain" description="Cyclin-like" evidence="6">
    <location>
        <begin position="468"/>
        <end position="549"/>
    </location>
</feature>
<dbReference type="SMART" id="SM01332">
    <property type="entry name" value="Cyclin_C"/>
    <property type="match status" value="1"/>
</dbReference>
<keyword evidence="9" id="KW-1185">Reference proteome</keyword>
<organism evidence="8 9">
    <name type="scientific">Elsinoe ampelina</name>
    <dbReference type="NCBI Taxonomy" id="302913"/>
    <lineage>
        <taxon>Eukaryota</taxon>
        <taxon>Fungi</taxon>
        <taxon>Dikarya</taxon>
        <taxon>Ascomycota</taxon>
        <taxon>Pezizomycotina</taxon>
        <taxon>Dothideomycetes</taxon>
        <taxon>Dothideomycetidae</taxon>
        <taxon>Myriangiales</taxon>
        <taxon>Elsinoaceae</taxon>
        <taxon>Elsinoe</taxon>
    </lineage>
</organism>
<feature type="domain" description="Cyclin-like" evidence="6">
    <location>
        <begin position="371"/>
        <end position="455"/>
    </location>
</feature>
<dbReference type="AlphaFoldDB" id="A0A6A6GJU0"/>
<evidence type="ECO:0000256" key="4">
    <source>
        <dbReference type="RuleBase" id="RU000383"/>
    </source>
</evidence>
<comment type="similarity">
    <text evidence="4">Belongs to the cyclin family.</text>
</comment>
<evidence type="ECO:0000259" key="6">
    <source>
        <dbReference type="SMART" id="SM00385"/>
    </source>
</evidence>
<dbReference type="Proteomes" id="UP000799538">
    <property type="component" value="Unassembled WGS sequence"/>
</dbReference>
<reference evidence="9" key="1">
    <citation type="journal article" date="2020" name="Stud. Mycol.">
        <title>101 Dothideomycetes genomes: A test case for predicting lifestyles and emergence of pathogens.</title>
        <authorList>
            <person name="Haridas S."/>
            <person name="Albert R."/>
            <person name="Binder M."/>
            <person name="Bloem J."/>
            <person name="LaButti K."/>
            <person name="Salamov A."/>
            <person name="Andreopoulos B."/>
            <person name="Baker S."/>
            <person name="Barry K."/>
            <person name="Bills G."/>
            <person name="Bluhm B."/>
            <person name="Cannon C."/>
            <person name="Castanera R."/>
            <person name="Culley D."/>
            <person name="Daum C."/>
            <person name="Ezra D."/>
            <person name="Gonzalez J."/>
            <person name="Henrissat B."/>
            <person name="Kuo A."/>
            <person name="Liang C."/>
            <person name="Lipzen A."/>
            <person name="Lutzoni F."/>
            <person name="Magnuson J."/>
            <person name="Mondo S."/>
            <person name="Nolan M."/>
            <person name="Ohm R."/>
            <person name="Pangilinan J."/>
            <person name="Park H.-J."/>
            <person name="Ramirez L."/>
            <person name="Alfaro M."/>
            <person name="Sun H."/>
            <person name="Tritt A."/>
            <person name="Yoshinaga Y."/>
            <person name="Zwiers L.-H."/>
            <person name="Turgeon B."/>
            <person name="Goodwin S."/>
            <person name="Spatafora J."/>
            <person name="Crous P."/>
            <person name="Grigoriev I."/>
        </authorList>
    </citation>
    <scope>NUCLEOTIDE SEQUENCE [LARGE SCALE GENOMIC DNA]</scope>
    <source>
        <strain evidence="9">CECT 20119</strain>
    </source>
</reference>
<keyword evidence="1" id="KW-0132">Cell division</keyword>
<dbReference type="OrthoDB" id="5590282at2759"/>
<dbReference type="CDD" id="cd20512">
    <property type="entry name" value="CYCLIN_CLBs_yeast_rpt2"/>
    <property type="match status" value="1"/>
</dbReference>
<dbReference type="Gene3D" id="1.10.472.10">
    <property type="entry name" value="Cyclin-like"/>
    <property type="match status" value="2"/>
</dbReference>
<evidence type="ECO:0000313" key="9">
    <source>
        <dbReference type="Proteomes" id="UP000799538"/>
    </source>
</evidence>
<sequence length="612" mass="68339">MDAKPQRPLRTRAHDENAVPVLNQAKTVHQRHKSTPALSTLMQLGAQKAKRSAFQDVSNQRQIPSKDDVIVNGKNGGIKEKAASHVPDLVVKDNLTRKPQRVTVHKPSQSLSSNPVSITSASINATSFVPVKSAEVARVQPEPARTVYQKQPVSPLKEESPSIDEILAEHDREFRAIAAAEAFAQAQQESVNSNPLASHPVLPSEPASFLPPTSAFPETHEQAQQALQAVLAHEQQLEAQAQARAQSQALAQAIPRRSQGYEEYDGASHGDYTTGRSLNMGSDTTGGATIFLGPKYTTAIRAEIAAAKELVEASRTPEEIEDDQWDMSMVAEYGEEIFDYMRVLEERMRPNPHYMDLQTECQWSMRAVLLDWLVQVHARFQLLPETLFLSVNYIDRFLSCKVVSLAKLQLVGATALFLAAKYEEVNCPSISEIVYMVDNGYTMDEILKAERFMLSMLAFELGWPGPMSFLRRISKADDYDLETRTLAKYFLEVTIMDERFVGCPPSSTAAAAHCLARQMLRKGDWTPAHVYYSNYTYAQLRPLTAVMVECCEDPNKHHAAVFAKYQDKRYKKASYFVQTEMQAGFVLQPLPGKQSTFGMMDLSLSNGWRAMS</sequence>
<gene>
    <name evidence="8" type="ORF">BDZ85DRAFT_73577</name>
</gene>
<dbReference type="SMART" id="SM00385">
    <property type="entry name" value="CYCLIN"/>
    <property type="match status" value="2"/>
</dbReference>
<dbReference type="InterPro" id="IPR006671">
    <property type="entry name" value="Cyclin_N"/>
</dbReference>
<evidence type="ECO:0000259" key="7">
    <source>
        <dbReference type="SMART" id="SM01332"/>
    </source>
</evidence>
<dbReference type="GO" id="GO:0044772">
    <property type="term" value="P:mitotic cell cycle phase transition"/>
    <property type="evidence" value="ECO:0007669"/>
    <property type="project" value="InterPro"/>
</dbReference>
<evidence type="ECO:0000256" key="1">
    <source>
        <dbReference type="ARBA" id="ARBA00022618"/>
    </source>
</evidence>
<dbReference type="InterPro" id="IPR013763">
    <property type="entry name" value="Cyclin-like_dom"/>
</dbReference>
<dbReference type="PANTHER" id="PTHR10177">
    <property type="entry name" value="CYCLINS"/>
    <property type="match status" value="1"/>
</dbReference>
<evidence type="ECO:0000256" key="2">
    <source>
        <dbReference type="ARBA" id="ARBA00023127"/>
    </source>
</evidence>
<dbReference type="InterPro" id="IPR036915">
    <property type="entry name" value="Cyclin-like_sf"/>
</dbReference>
<feature type="region of interest" description="Disordered" evidence="5">
    <location>
        <begin position="188"/>
        <end position="222"/>
    </location>
</feature>
<evidence type="ECO:0000313" key="8">
    <source>
        <dbReference type="EMBL" id="KAF2225951.1"/>
    </source>
</evidence>
<protein>
    <submittedName>
        <fullName evidence="8">Cyclin-like protein</fullName>
    </submittedName>
</protein>
<feature type="domain" description="Cyclin C-terminal" evidence="7">
    <location>
        <begin position="464"/>
        <end position="579"/>
    </location>
</feature>
<dbReference type="InterPro" id="IPR039361">
    <property type="entry name" value="Cyclin"/>
</dbReference>
<keyword evidence="2 4" id="KW-0195">Cyclin</keyword>
<dbReference type="EMBL" id="ML992503">
    <property type="protein sequence ID" value="KAF2225951.1"/>
    <property type="molecule type" value="Genomic_DNA"/>
</dbReference>
<dbReference type="Pfam" id="PF00134">
    <property type="entry name" value="Cyclin_N"/>
    <property type="match status" value="1"/>
</dbReference>
<dbReference type="GO" id="GO:0051301">
    <property type="term" value="P:cell division"/>
    <property type="evidence" value="ECO:0007669"/>
    <property type="project" value="UniProtKB-KW"/>
</dbReference>
<evidence type="ECO:0000256" key="3">
    <source>
        <dbReference type="ARBA" id="ARBA00023306"/>
    </source>
</evidence>
<dbReference type="InterPro" id="IPR048258">
    <property type="entry name" value="Cyclins_cyclin-box"/>
</dbReference>
<keyword evidence="3" id="KW-0131">Cell cycle</keyword>
<proteinExistence type="inferred from homology"/>
<dbReference type="SUPFAM" id="SSF47954">
    <property type="entry name" value="Cyclin-like"/>
    <property type="match status" value="2"/>
</dbReference>
<dbReference type="InterPro" id="IPR004367">
    <property type="entry name" value="Cyclin_C-dom"/>
</dbReference>
<dbReference type="GO" id="GO:0016538">
    <property type="term" value="F:cyclin-dependent protein serine/threonine kinase regulator activity"/>
    <property type="evidence" value="ECO:0007669"/>
    <property type="project" value="InterPro"/>
</dbReference>
<dbReference type="PROSITE" id="PS00292">
    <property type="entry name" value="CYCLINS"/>
    <property type="match status" value="1"/>
</dbReference>
<name>A0A6A6GJU0_9PEZI</name>